<dbReference type="Proteomes" id="UP000243799">
    <property type="component" value="Unassembled WGS sequence"/>
</dbReference>
<evidence type="ECO:0000256" key="1">
    <source>
        <dbReference type="SAM" id="MobiDB-lite"/>
    </source>
</evidence>
<organism evidence="2 3">
    <name type="scientific">Amycolatopsis marina</name>
    <dbReference type="NCBI Taxonomy" id="490629"/>
    <lineage>
        <taxon>Bacteria</taxon>
        <taxon>Bacillati</taxon>
        <taxon>Actinomycetota</taxon>
        <taxon>Actinomycetes</taxon>
        <taxon>Pseudonocardiales</taxon>
        <taxon>Pseudonocardiaceae</taxon>
        <taxon>Amycolatopsis</taxon>
    </lineage>
</organism>
<reference evidence="3" key="1">
    <citation type="submission" date="2016-10" db="EMBL/GenBank/DDBJ databases">
        <authorList>
            <person name="Varghese N."/>
            <person name="Submissions S."/>
        </authorList>
    </citation>
    <scope>NUCLEOTIDE SEQUENCE [LARGE SCALE GENOMIC DNA]</scope>
    <source>
        <strain evidence="3">CGMCC 4.3568</strain>
    </source>
</reference>
<gene>
    <name evidence="2" type="ORF">SAMN05216266_13629</name>
</gene>
<sequence length="237" mass="25225">MGPGSTVTSQNARSSDVNSVRLGSFRSRGPGAPDTIAVSTPQPLSLQRRPCRPSIAAGSIHGSCPGPQPSRSPVAPWPAHVAPPPTGAAGHEDLCPATAQATRIRQSPTPGAARQTRRRCCALEPHSSRAASPAEQARARIGPSSPVPAPDRLLNNETSLADTPYGQRQKSRGAPSQAGPETSGGASQLSLAPRHRHRPARGPACVDRHRDGQRHRRQQRHQNRRQRQDIIEPDHTA</sequence>
<name>A0A1I1CMF0_9PSEU</name>
<accession>A0A1I1CMF0</accession>
<feature type="compositionally biased region" description="Polar residues" evidence="1">
    <location>
        <begin position="1"/>
        <end position="18"/>
    </location>
</feature>
<feature type="region of interest" description="Disordered" evidence="1">
    <location>
        <begin position="1"/>
        <end position="237"/>
    </location>
</feature>
<dbReference type="EMBL" id="FOKG01000036">
    <property type="protein sequence ID" value="SFB63657.1"/>
    <property type="molecule type" value="Genomic_DNA"/>
</dbReference>
<feature type="compositionally biased region" description="Basic and acidic residues" evidence="1">
    <location>
        <begin position="226"/>
        <end position="237"/>
    </location>
</feature>
<dbReference type="AlphaFoldDB" id="A0A1I1CMF0"/>
<protein>
    <submittedName>
        <fullName evidence="2">Uncharacterized protein</fullName>
    </submittedName>
</protein>
<proteinExistence type="predicted"/>
<evidence type="ECO:0000313" key="3">
    <source>
        <dbReference type="Proteomes" id="UP000243799"/>
    </source>
</evidence>
<evidence type="ECO:0000313" key="2">
    <source>
        <dbReference type="EMBL" id="SFB63657.1"/>
    </source>
</evidence>
<feature type="compositionally biased region" description="Polar residues" evidence="1">
    <location>
        <begin position="99"/>
        <end position="109"/>
    </location>
</feature>
<keyword evidence="3" id="KW-1185">Reference proteome</keyword>
<feature type="compositionally biased region" description="Basic residues" evidence="1">
    <location>
        <begin position="211"/>
        <end position="225"/>
    </location>
</feature>